<evidence type="ECO:0000313" key="3">
    <source>
        <dbReference type="EMBL" id="KAK4023900.1"/>
    </source>
</evidence>
<sequence>MWVYRQATDASRFPSHHLLCMQREDDCQADWADGRTESHSSSIIHQLVVGLLTECVVPIASCASKRMRKAHFSWPAALIICLAIVEVCLADRDSCDIDDPTLKKLCRKVESQEKYQEKWVATNFKAEMVFRWYNANKDWLTATRLPRMMKRLLRRANALNPSENDDFADEQTVEAGPAPAAVSAELEAKLEQMTLKLGQMAAQLNQTQTQLRQMQQANRRTEAASANRMDDLNTIEIRVNASLAAQQERFKIQNNMTDESLRLIISSGEQMATRLSKSEKTLQTLKNSAANCSCTPAKPIPFGKNVPKTEEKIANESGKNSEREEILKFQQDMERQVEELKMKLQLTASDLEKSINSIHAQSEGSLRNFSSVYQEGMKSLANVLEDKVSLASTSSYDVITNATLAFGEDLQILRQAVSSSAAQIQFLIGQDMKSVRGIEELRTGARRHESNIQLLTTQLGEFRLLVQDQMNNIRTHFSQTVNEFYQKIVERQNAMGYRLSSVVDELSAIKGKVRNIPLVATAGVNDQGGAVDNDDDDPLLSPPSLDSR</sequence>
<keyword evidence="1" id="KW-0175">Coiled coil</keyword>
<reference evidence="3 4" key="1">
    <citation type="journal article" date="2023" name="Nucleic Acids Res.">
        <title>The hologenome of Daphnia magna reveals possible DNA methylation and microbiome-mediated evolution of the host genome.</title>
        <authorList>
            <person name="Chaturvedi A."/>
            <person name="Li X."/>
            <person name="Dhandapani V."/>
            <person name="Marshall H."/>
            <person name="Kissane S."/>
            <person name="Cuenca-Cambronero M."/>
            <person name="Asole G."/>
            <person name="Calvet F."/>
            <person name="Ruiz-Romero M."/>
            <person name="Marangio P."/>
            <person name="Guigo R."/>
            <person name="Rago D."/>
            <person name="Mirbahai L."/>
            <person name="Eastwood N."/>
            <person name="Colbourne J.K."/>
            <person name="Zhou J."/>
            <person name="Mallon E."/>
            <person name="Orsini L."/>
        </authorList>
    </citation>
    <scope>NUCLEOTIDE SEQUENCE [LARGE SCALE GENOMIC DNA]</scope>
    <source>
        <strain evidence="3">LRV0_1</strain>
    </source>
</reference>
<proteinExistence type="predicted"/>
<protein>
    <submittedName>
        <fullName evidence="3">Uncharacterized protein</fullName>
    </submittedName>
</protein>
<name>A0ABR0AFK0_9CRUS</name>
<evidence type="ECO:0000256" key="1">
    <source>
        <dbReference type="SAM" id="Coils"/>
    </source>
</evidence>
<keyword evidence="4" id="KW-1185">Reference proteome</keyword>
<evidence type="ECO:0000313" key="4">
    <source>
        <dbReference type="Proteomes" id="UP001234178"/>
    </source>
</evidence>
<comment type="caution">
    <text evidence="3">The sequence shown here is derived from an EMBL/GenBank/DDBJ whole genome shotgun (WGS) entry which is preliminary data.</text>
</comment>
<feature type="coiled-coil region" evidence="1">
    <location>
        <begin position="183"/>
        <end position="224"/>
    </location>
</feature>
<evidence type="ECO:0000256" key="2">
    <source>
        <dbReference type="SAM" id="MobiDB-lite"/>
    </source>
</evidence>
<accession>A0ABR0AFK0</accession>
<feature type="region of interest" description="Disordered" evidence="2">
    <location>
        <begin position="524"/>
        <end position="548"/>
    </location>
</feature>
<dbReference type="EMBL" id="JAOYFB010000037">
    <property type="protein sequence ID" value="KAK4023900.1"/>
    <property type="molecule type" value="Genomic_DNA"/>
</dbReference>
<gene>
    <name evidence="3" type="ORF">OUZ56_009293</name>
</gene>
<feature type="coiled-coil region" evidence="1">
    <location>
        <begin position="319"/>
        <end position="350"/>
    </location>
</feature>
<feature type="region of interest" description="Disordered" evidence="2">
    <location>
        <begin position="161"/>
        <end position="180"/>
    </location>
</feature>
<organism evidence="3 4">
    <name type="scientific">Daphnia magna</name>
    <dbReference type="NCBI Taxonomy" id="35525"/>
    <lineage>
        <taxon>Eukaryota</taxon>
        <taxon>Metazoa</taxon>
        <taxon>Ecdysozoa</taxon>
        <taxon>Arthropoda</taxon>
        <taxon>Crustacea</taxon>
        <taxon>Branchiopoda</taxon>
        <taxon>Diplostraca</taxon>
        <taxon>Cladocera</taxon>
        <taxon>Anomopoda</taxon>
        <taxon>Daphniidae</taxon>
        <taxon>Daphnia</taxon>
    </lineage>
</organism>
<feature type="compositionally biased region" description="Acidic residues" evidence="2">
    <location>
        <begin position="163"/>
        <end position="172"/>
    </location>
</feature>
<dbReference type="Proteomes" id="UP001234178">
    <property type="component" value="Unassembled WGS sequence"/>
</dbReference>